<protein>
    <submittedName>
        <fullName evidence="1">Uncharacterized protein</fullName>
    </submittedName>
</protein>
<organism evidence="1 2">
    <name type="scientific">Hyalomma asiaticum</name>
    <name type="common">Tick</name>
    <dbReference type="NCBI Taxonomy" id="266040"/>
    <lineage>
        <taxon>Eukaryota</taxon>
        <taxon>Metazoa</taxon>
        <taxon>Ecdysozoa</taxon>
        <taxon>Arthropoda</taxon>
        <taxon>Chelicerata</taxon>
        <taxon>Arachnida</taxon>
        <taxon>Acari</taxon>
        <taxon>Parasitiformes</taxon>
        <taxon>Ixodida</taxon>
        <taxon>Ixodoidea</taxon>
        <taxon>Ixodidae</taxon>
        <taxon>Hyalomminae</taxon>
        <taxon>Hyalomma</taxon>
    </lineage>
</organism>
<accession>A0ACB7RUE2</accession>
<gene>
    <name evidence="1" type="ORF">HPB50_015923</name>
</gene>
<evidence type="ECO:0000313" key="2">
    <source>
        <dbReference type="Proteomes" id="UP000821845"/>
    </source>
</evidence>
<dbReference type="Proteomes" id="UP000821845">
    <property type="component" value="Chromosome 7"/>
</dbReference>
<reference evidence="1" key="1">
    <citation type="submission" date="2020-05" db="EMBL/GenBank/DDBJ databases">
        <title>Large-scale comparative analyses of tick genomes elucidate their genetic diversity and vector capacities.</title>
        <authorList>
            <person name="Jia N."/>
            <person name="Wang J."/>
            <person name="Shi W."/>
            <person name="Du L."/>
            <person name="Sun Y."/>
            <person name="Zhan W."/>
            <person name="Jiang J."/>
            <person name="Wang Q."/>
            <person name="Zhang B."/>
            <person name="Ji P."/>
            <person name="Sakyi L.B."/>
            <person name="Cui X."/>
            <person name="Yuan T."/>
            <person name="Jiang B."/>
            <person name="Yang W."/>
            <person name="Lam T.T.-Y."/>
            <person name="Chang Q."/>
            <person name="Ding S."/>
            <person name="Wang X."/>
            <person name="Zhu J."/>
            <person name="Ruan X."/>
            <person name="Zhao L."/>
            <person name="Wei J."/>
            <person name="Que T."/>
            <person name="Du C."/>
            <person name="Cheng J."/>
            <person name="Dai P."/>
            <person name="Han X."/>
            <person name="Huang E."/>
            <person name="Gao Y."/>
            <person name="Liu J."/>
            <person name="Shao H."/>
            <person name="Ye R."/>
            <person name="Li L."/>
            <person name="Wei W."/>
            <person name="Wang X."/>
            <person name="Wang C."/>
            <person name="Yang T."/>
            <person name="Huo Q."/>
            <person name="Li W."/>
            <person name="Guo W."/>
            <person name="Chen H."/>
            <person name="Zhou L."/>
            <person name="Ni X."/>
            <person name="Tian J."/>
            <person name="Zhou Y."/>
            <person name="Sheng Y."/>
            <person name="Liu T."/>
            <person name="Pan Y."/>
            <person name="Xia L."/>
            <person name="Li J."/>
            <person name="Zhao F."/>
            <person name="Cao W."/>
        </authorList>
    </citation>
    <scope>NUCLEOTIDE SEQUENCE</scope>
    <source>
        <strain evidence="1">Hyas-2018</strain>
    </source>
</reference>
<dbReference type="EMBL" id="CM023487">
    <property type="protein sequence ID" value="KAH6926248.1"/>
    <property type="molecule type" value="Genomic_DNA"/>
</dbReference>
<proteinExistence type="predicted"/>
<keyword evidence="2" id="KW-1185">Reference proteome</keyword>
<evidence type="ECO:0000313" key="1">
    <source>
        <dbReference type="EMBL" id="KAH6926248.1"/>
    </source>
</evidence>
<name>A0ACB7RUE2_HYAAI</name>
<sequence length="85" mass="9336">MGAQNTGLPYDAHSRETSGCDSGSAETPPNSRIALRQHRRRPPLTMAFEHSHSSHTLSQCPRRPRRTTTAAVHTEGINSSFKTPV</sequence>
<comment type="caution">
    <text evidence="1">The sequence shown here is derived from an EMBL/GenBank/DDBJ whole genome shotgun (WGS) entry which is preliminary data.</text>
</comment>